<evidence type="ECO:0000313" key="2">
    <source>
        <dbReference type="EMBL" id="TDK31726.1"/>
    </source>
</evidence>
<reference evidence="2 3" key="1">
    <citation type="submission" date="2019-03" db="EMBL/GenBank/DDBJ databases">
        <title>Rhizobium sp. nov., an bacterium isolated from biocrust in Mu Us Desert.</title>
        <authorList>
            <person name="Lixiong L."/>
        </authorList>
    </citation>
    <scope>NUCLEOTIDE SEQUENCE [LARGE SCALE GENOMIC DNA]</scope>
    <source>
        <strain evidence="2 3">SPY-1</strain>
    </source>
</reference>
<gene>
    <name evidence="2" type="ORF">E2F50_18805</name>
</gene>
<comment type="caution">
    <text evidence="2">The sequence shown here is derived from an EMBL/GenBank/DDBJ whole genome shotgun (WGS) entry which is preliminary data.</text>
</comment>
<organism evidence="2 3">
    <name type="scientific">Rhizobium deserti</name>
    <dbReference type="NCBI Taxonomy" id="2547961"/>
    <lineage>
        <taxon>Bacteria</taxon>
        <taxon>Pseudomonadati</taxon>
        <taxon>Pseudomonadota</taxon>
        <taxon>Alphaproteobacteria</taxon>
        <taxon>Hyphomicrobiales</taxon>
        <taxon>Rhizobiaceae</taxon>
        <taxon>Rhizobium/Agrobacterium group</taxon>
        <taxon>Rhizobium</taxon>
    </lineage>
</organism>
<evidence type="ECO:0000256" key="1">
    <source>
        <dbReference type="ARBA" id="ARBA00004196"/>
    </source>
</evidence>
<dbReference type="Proteomes" id="UP000295238">
    <property type="component" value="Unassembled WGS sequence"/>
</dbReference>
<dbReference type="AlphaFoldDB" id="A0A4R5UAA5"/>
<keyword evidence="3" id="KW-1185">Reference proteome</keyword>
<dbReference type="InterPro" id="IPR050739">
    <property type="entry name" value="MFP"/>
</dbReference>
<dbReference type="RefSeq" id="WP_133317727.1">
    <property type="nucleotide sequence ID" value="NZ_SMTL01000006.1"/>
</dbReference>
<sequence length="397" mass="43078">MKSLKVIVGLALVAVALFVIVEEQLAGASADAFINAQVTTLKAPIAGRLDLEQRPLGAQVKKGDPIGSIDDPLADDLRLLDLLREQDETQAEVIRLEQALAGLVRSIGQWQTRAAIYKQERRNQLQAEARSAGSLTDAAAARSKYADFGLRRSTRLSERGVTTGEALEQAQSLAELSRLELRNATEEAAETLIALSAADKGVFLGDGYNDSPYSEQRISELDVQRIELDAQLQARKAMLMAVGRRIAAERLRVNELSASSLESHVNGLLWTYLSASGETVQRGQNVLTLIDCDSAIVTLSVSESVYNRIGVGSSATFRLTGDGSTMAGTVIRLAGAGAASIYQNLAISPSEQHLQRFDVALDVPALREDPQLRCLVGRTGRAFFESRSMDWLRRLWG</sequence>
<name>A0A4R5UAA5_9HYPH</name>
<dbReference type="GO" id="GO:0030313">
    <property type="term" value="C:cell envelope"/>
    <property type="evidence" value="ECO:0007669"/>
    <property type="project" value="UniProtKB-SubCell"/>
</dbReference>
<proteinExistence type="predicted"/>
<evidence type="ECO:0000313" key="3">
    <source>
        <dbReference type="Proteomes" id="UP000295238"/>
    </source>
</evidence>
<accession>A0A4R5UAA5</accession>
<dbReference type="PANTHER" id="PTHR30386:SF19">
    <property type="entry name" value="MULTIDRUG EXPORT PROTEIN EMRA-RELATED"/>
    <property type="match status" value="1"/>
</dbReference>
<comment type="subcellular location">
    <subcellularLocation>
        <location evidence="1">Cell envelope</location>
    </subcellularLocation>
</comment>
<dbReference type="EMBL" id="SMTL01000006">
    <property type="protein sequence ID" value="TDK31726.1"/>
    <property type="molecule type" value="Genomic_DNA"/>
</dbReference>
<dbReference type="OrthoDB" id="7477732at2"/>
<protein>
    <submittedName>
        <fullName evidence="2">HlyD family efflux transporter periplasmic adaptor subunit</fullName>
    </submittedName>
</protein>
<dbReference type="PANTHER" id="PTHR30386">
    <property type="entry name" value="MEMBRANE FUSION SUBUNIT OF EMRAB-TOLC MULTIDRUG EFFLUX PUMP"/>
    <property type="match status" value="1"/>
</dbReference>